<keyword evidence="8" id="KW-1185">Reference proteome</keyword>
<evidence type="ECO:0000256" key="5">
    <source>
        <dbReference type="SAM" id="Phobius"/>
    </source>
</evidence>
<evidence type="ECO:0000259" key="6">
    <source>
        <dbReference type="PROSITE" id="PS50850"/>
    </source>
</evidence>
<dbReference type="AlphaFoldDB" id="A0A6A4HRU9"/>
<feature type="transmembrane region" description="Helical" evidence="5">
    <location>
        <begin position="292"/>
        <end position="311"/>
    </location>
</feature>
<evidence type="ECO:0000256" key="3">
    <source>
        <dbReference type="ARBA" id="ARBA00022989"/>
    </source>
</evidence>
<feature type="transmembrane region" description="Helical" evidence="5">
    <location>
        <begin position="73"/>
        <end position="92"/>
    </location>
</feature>
<dbReference type="Gene3D" id="1.20.1250.20">
    <property type="entry name" value="MFS general substrate transporter like domains"/>
    <property type="match status" value="1"/>
</dbReference>
<evidence type="ECO:0000256" key="2">
    <source>
        <dbReference type="ARBA" id="ARBA00022692"/>
    </source>
</evidence>
<dbReference type="GO" id="GO:0022857">
    <property type="term" value="F:transmembrane transporter activity"/>
    <property type="evidence" value="ECO:0007669"/>
    <property type="project" value="InterPro"/>
</dbReference>
<organism evidence="7 8">
    <name type="scientific">Gymnopus androsaceus JB14</name>
    <dbReference type="NCBI Taxonomy" id="1447944"/>
    <lineage>
        <taxon>Eukaryota</taxon>
        <taxon>Fungi</taxon>
        <taxon>Dikarya</taxon>
        <taxon>Basidiomycota</taxon>
        <taxon>Agaricomycotina</taxon>
        <taxon>Agaricomycetes</taxon>
        <taxon>Agaricomycetidae</taxon>
        <taxon>Agaricales</taxon>
        <taxon>Marasmiineae</taxon>
        <taxon>Omphalotaceae</taxon>
        <taxon>Gymnopus</taxon>
    </lineage>
</organism>
<feature type="transmembrane region" description="Helical" evidence="5">
    <location>
        <begin position="112"/>
        <end position="134"/>
    </location>
</feature>
<keyword evidence="2 5" id="KW-0812">Transmembrane</keyword>
<dbReference type="PANTHER" id="PTHR23502">
    <property type="entry name" value="MAJOR FACILITATOR SUPERFAMILY"/>
    <property type="match status" value="1"/>
</dbReference>
<dbReference type="InterPro" id="IPR011701">
    <property type="entry name" value="MFS"/>
</dbReference>
<evidence type="ECO:0000256" key="1">
    <source>
        <dbReference type="ARBA" id="ARBA00004141"/>
    </source>
</evidence>
<feature type="transmembrane region" description="Helical" evidence="5">
    <location>
        <begin position="323"/>
        <end position="341"/>
    </location>
</feature>
<dbReference type="SUPFAM" id="SSF103473">
    <property type="entry name" value="MFS general substrate transporter"/>
    <property type="match status" value="1"/>
</dbReference>
<feature type="transmembrane region" description="Helical" evidence="5">
    <location>
        <begin position="36"/>
        <end position="61"/>
    </location>
</feature>
<proteinExistence type="predicted"/>
<evidence type="ECO:0000313" key="7">
    <source>
        <dbReference type="EMBL" id="KAE9400846.1"/>
    </source>
</evidence>
<dbReference type="GO" id="GO:0005886">
    <property type="term" value="C:plasma membrane"/>
    <property type="evidence" value="ECO:0007669"/>
    <property type="project" value="TreeGrafter"/>
</dbReference>
<accession>A0A6A4HRU9</accession>
<feature type="transmembrane region" description="Helical" evidence="5">
    <location>
        <begin position="253"/>
        <end position="272"/>
    </location>
</feature>
<comment type="subcellular location">
    <subcellularLocation>
        <location evidence="1">Membrane</location>
        <topology evidence="1">Multi-pass membrane protein</topology>
    </subcellularLocation>
</comment>
<gene>
    <name evidence="7" type="ORF">BT96DRAFT_956688</name>
</gene>
<feature type="transmembrane region" description="Helical" evidence="5">
    <location>
        <begin position="387"/>
        <end position="409"/>
    </location>
</feature>
<dbReference type="Proteomes" id="UP000799118">
    <property type="component" value="Unassembled WGS sequence"/>
</dbReference>
<dbReference type="EMBL" id="ML769452">
    <property type="protein sequence ID" value="KAE9400846.1"/>
    <property type="molecule type" value="Genomic_DNA"/>
</dbReference>
<keyword evidence="3 5" id="KW-1133">Transmembrane helix</keyword>
<keyword evidence="4 5" id="KW-0472">Membrane</keyword>
<evidence type="ECO:0000256" key="4">
    <source>
        <dbReference type="ARBA" id="ARBA00023136"/>
    </source>
</evidence>
<dbReference type="Pfam" id="PF07690">
    <property type="entry name" value="MFS_1"/>
    <property type="match status" value="1"/>
</dbReference>
<feature type="domain" description="Major facilitator superfamily (MFS) profile" evidence="6">
    <location>
        <begin position="1"/>
        <end position="441"/>
    </location>
</feature>
<protein>
    <submittedName>
        <fullName evidence="7">MFS general substrate transporter</fullName>
    </submittedName>
</protein>
<dbReference type="PANTHER" id="PTHR23502:SF74">
    <property type="entry name" value="MAJOR FACILITATOR SUPERFAMILY (MFS) PROFILE DOMAIN-CONTAINING PROTEIN"/>
    <property type="match status" value="1"/>
</dbReference>
<sequence length="441" mass="48704">MLEVEVKEVPSEPVAVAWDGPNDPENPQNFTNRKKWTITAVICVLTINATFASSAPAIAALRLEAQFHISEEVSELITVVFLLGYVLGPIFWGSGSEMFGPLATNIATVFVFRFFSGIFAVAPLIVSGGILADIWNAQGRGYATSLFGGCVFLGPSLGPLVGGFVAADEHLGWEWIFWVMMIMGGFCTAIIVLFMPETYGPVLLTWKARRLRKQDPVRNANVISDHEKLDSSFHGLVDRTLYRPWKMMASEPILILLTIYMSVVYGILYGLFEAFPVIFVETRGFTITQLGLLFIGIGIGSILTTIMNLYFAREVNKIIPKLYTGMVGSVMLVVSTFWLGWTGNSPSIPWYVPGISTIFVGMAISAIFTSMIVYIVDTYLCSTTWAIGWASTVIALISLVLMPIPFLFFKYGAKIRSKSKFAPCLDLKIAKQIQEQEAEEV</sequence>
<feature type="transmembrane region" description="Helical" evidence="5">
    <location>
        <begin position="173"/>
        <end position="194"/>
    </location>
</feature>
<evidence type="ECO:0000313" key="8">
    <source>
        <dbReference type="Proteomes" id="UP000799118"/>
    </source>
</evidence>
<dbReference type="OrthoDB" id="9986881at2759"/>
<feature type="transmembrane region" description="Helical" evidence="5">
    <location>
        <begin position="146"/>
        <end position="167"/>
    </location>
</feature>
<dbReference type="InterPro" id="IPR020846">
    <property type="entry name" value="MFS_dom"/>
</dbReference>
<dbReference type="PROSITE" id="PS50850">
    <property type="entry name" value="MFS"/>
    <property type="match status" value="1"/>
</dbReference>
<feature type="transmembrane region" description="Helical" evidence="5">
    <location>
        <begin position="353"/>
        <end position="375"/>
    </location>
</feature>
<dbReference type="InterPro" id="IPR036259">
    <property type="entry name" value="MFS_trans_sf"/>
</dbReference>
<reference evidence="7" key="1">
    <citation type="journal article" date="2019" name="Environ. Microbiol.">
        <title>Fungal ecological strategies reflected in gene transcription - a case study of two litter decomposers.</title>
        <authorList>
            <person name="Barbi F."/>
            <person name="Kohler A."/>
            <person name="Barry K."/>
            <person name="Baskaran P."/>
            <person name="Daum C."/>
            <person name="Fauchery L."/>
            <person name="Ihrmark K."/>
            <person name="Kuo A."/>
            <person name="LaButti K."/>
            <person name="Lipzen A."/>
            <person name="Morin E."/>
            <person name="Grigoriev I.V."/>
            <person name="Henrissat B."/>
            <person name="Lindahl B."/>
            <person name="Martin F."/>
        </authorList>
    </citation>
    <scope>NUCLEOTIDE SEQUENCE</scope>
    <source>
        <strain evidence="7">JB14</strain>
    </source>
</reference>
<name>A0A6A4HRU9_9AGAR</name>